<dbReference type="EMBL" id="LKAM01000002">
    <property type="protein sequence ID" value="KUM49788.1"/>
    <property type="molecule type" value="Genomic_DNA"/>
</dbReference>
<dbReference type="AlphaFoldDB" id="A0A124GNS8"/>
<organism evidence="2">
    <name type="scientific">Picea glauca</name>
    <name type="common">White spruce</name>
    <name type="synonym">Pinus glauca</name>
    <dbReference type="NCBI Taxonomy" id="3330"/>
    <lineage>
        <taxon>Eukaryota</taxon>
        <taxon>Viridiplantae</taxon>
        <taxon>Streptophyta</taxon>
        <taxon>Embryophyta</taxon>
        <taxon>Tracheophyta</taxon>
        <taxon>Spermatophyta</taxon>
        <taxon>Pinopsida</taxon>
        <taxon>Pinidae</taxon>
        <taxon>Conifers I</taxon>
        <taxon>Pinales</taxon>
        <taxon>Pinaceae</taxon>
        <taxon>Picea</taxon>
    </lineage>
</organism>
<keyword evidence="2" id="KW-0496">Mitochondrion</keyword>
<proteinExistence type="predicted"/>
<name>A0A124GNS8_PICGL</name>
<gene>
    <name evidence="2" type="ORF">ABT39_MTgene3015</name>
</gene>
<sequence length="58" mass="6951">MTSSVLRIDIHARHMNPAAISLLRFRSKFMPHRPKLRLRTQKQGHQSQESRQKLKQFQ</sequence>
<reference evidence="2" key="1">
    <citation type="journal article" date="2015" name="Genome Biol. Evol.">
        <title>Organellar Genomes of White Spruce (Picea glauca): Assembly and Annotation.</title>
        <authorList>
            <person name="Jackman S.D."/>
            <person name="Warren R.L."/>
            <person name="Gibb E.A."/>
            <person name="Vandervalk B.P."/>
            <person name="Mohamadi H."/>
            <person name="Chu J."/>
            <person name="Raymond A."/>
            <person name="Pleasance S."/>
            <person name="Coope R."/>
            <person name="Wildung M.R."/>
            <person name="Ritland C.E."/>
            <person name="Bousquet J."/>
            <person name="Jones S.J."/>
            <person name="Bohlmann J."/>
            <person name="Birol I."/>
        </authorList>
    </citation>
    <scope>NUCLEOTIDE SEQUENCE [LARGE SCALE GENOMIC DNA]</scope>
    <source>
        <tissue evidence="2">Flushing bud</tissue>
    </source>
</reference>
<geneLocation type="mitochondrion" evidence="2"/>
<evidence type="ECO:0000256" key="1">
    <source>
        <dbReference type="SAM" id="MobiDB-lite"/>
    </source>
</evidence>
<accession>A0A124GNS8</accession>
<comment type="caution">
    <text evidence="2">The sequence shown here is derived from an EMBL/GenBank/DDBJ whole genome shotgun (WGS) entry which is preliminary data.</text>
</comment>
<protein>
    <submittedName>
        <fullName evidence="2">Uncharacterized protein</fullName>
    </submittedName>
</protein>
<evidence type="ECO:0000313" key="2">
    <source>
        <dbReference type="EMBL" id="KUM49788.1"/>
    </source>
</evidence>
<feature type="region of interest" description="Disordered" evidence="1">
    <location>
        <begin position="35"/>
        <end position="58"/>
    </location>
</feature>
<feature type="compositionally biased region" description="Polar residues" evidence="1">
    <location>
        <begin position="43"/>
        <end position="58"/>
    </location>
</feature>